<evidence type="ECO:0000313" key="3">
    <source>
        <dbReference type="Proteomes" id="UP001407405"/>
    </source>
</evidence>
<evidence type="ECO:0000313" key="2">
    <source>
        <dbReference type="EMBL" id="MEN1762287.1"/>
    </source>
</evidence>
<name>A0ABU9VYP9_9CLOT</name>
<protein>
    <recommendedName>
        <fullName evidence="4">DUF3221 domain-containing protein</fullName>
    </recommendedName>
</protein>
<dbReference type="RefSeq" id="WP_343187541.1">
    <property type="nucleotide sequence ID" value="NZ_JBCITM010000041.1"/>
</dbReference>
<keyword evidence="3" id="KW-1185">Reference proteome</keyword>
<dbReference type="Proteomes" id="UP001407405">
    <property type="component" value="Unassembled WGS sequence"/>
</dbReference>
<evidence type="ECO:0008006" key="4">
    <source>
        <dbReference type="Google" id="ProtNLM"/>
    </source>
</evidence>
<dbReference type="EMBL" id="JBCITM010000041">
    <property type="protein sequence ID" value="MEN1762287.1"/>
    <property type="molecule type" value="Genomic_DNA"/>
</dbReference>
<sequence>MKRALIIVFAILLLLPISACSHQEEVTYVGVNAEILEISNVVQGLVVKGLDDNSILGEVCYINCESPEVYFLYVDFDSSEVTEIQFQDLAVGDSITVDVKTVENKHALTSRVQLITQRR</sequence>
<evidence type="ECO:0000256" key="1">
    <source>
        <dbReference type="SAM" id="SignalP"/>
    </source>
</evidence>
<feature type="chain" id="PRO_5046710074" description="DUF3221 domain-containing protein" evidence="1">
    <location>
        <begin position="20"/>
        <end position="119"/>
    </location>
</feature>
<comment type="caution">
    <text evidence="2">The sequence shown here is derived from an EMBL/GenBank/DDBJ whole genome shotgun (WGS) entry which is preliminary data.</text>
</comment>
<feature type="signal peptide" evidence="1">
    <location>
        <begin position="1"/>
        <end position="19"/>
    </location>
</feature>
<organism evidence="2 3">
    <name type="scientific">Anoxynatronum sibiricum</name>
    <dbReference type="NCBI Taxonomy" id="210623"/>
    <lineage>
        <taxon>Bacteria</taxon>
        <taxon>Bacillati</taxon>
        <taxon>Bacillota</taxon>
        <taxon>Clostridia</taxon>
        <taxon>Eubacteriales</taxon>
        <taxon>Clostridiaceae</taxon>
        <taxon>Anoxynatronum</taxon>
    </lineage>
</organism>
<accession>A0ABU9VYP9</accession>
<reference evidence="2 3" key="1">
    <citation type="submission" date="2024-04" db="EMBL/GenBank/DDBJ databases">
        <title>Genome sequencing and metabolic network reconstruction of aminoacids and betaine degradation by Anoxynatronum sibiricum.</title>
        <authorList>
            <person name="Detkova E.N."/>
            <person name="Boltjanskaja Y.V."/>
            <person name="Mardanov A.V."/>
            <person name="Kevbrin V."/>
        </authorList>
    </citation>
    <scope>NUCLEOTIDE SEQUENCE [LARGE SCALE GENOMIC DNA]</scope>
    <source>
        <strain evidence="2 3">Z-7981</strain>
    </source>
</reference>
<keyword evidence="1" id="KW-0732">Signal</keyword>
<gene>
    <name evidence="2" type="ORF">AAIG11_17565</name>
</gene>
<proteinExistence type="predicted"/>